<dbReference type="RefSeq" id="WP_039138729.1">
    <property type="nucleotide sequence ID" value="NZ_JSVC01000008.1"/>
</dbReference>
<dbReference type="STRING" id="1349421.OI18_07975"/>
<feature type="transmembrane region" description="Helical" evidence="1">
    <location>
        <begin position="470"/>
        <end position="487"/>
    </location>
</feature>
<feature type="transmembrane region" description="Helical" evidence="1">
    <location>
        <begin position="270"/>
        <end position="291"/>
    </location>
</feature>
<keyword evidence="3" id="KW-1185">Reference proteome</keyword>
<dbReference type="OrthoDB" id="2659138at2"/>
<feature type="transmembrane region" description="Helical" evidence="1">
    <location>
        <begin position="138"/>
        <end position="164"/>
    </location>
</feature>
<feature type="transmembrane region" description="Helical" evidence="1">
    <location>
        <begin position="507"/>
        <end position="526"/>
    </location>
</feature>
<keyword evidence="1" id="KW-0812">Transmembrane</keyword>
<accession>A0A0C1ILU7</accession>
<evidence type="ECO:0000313" key="2">
    <source>
        <dbReference type="EMBL" id="KIC95225.1"/>
    </source>
</evidence>
<feature type="transmembrane region" description="Helical" evidence="1">
    <location>
        <begin position="532"/>
        <end position="549"/>
    </location>
</feature>
<comment type="caution">
    <text evidence="2">The sequence shown here is derived from an EMBL/GenBank/DDBJ whole genome shotgun (WGS) entry which is preliminary data.</text>
</comment>
<feature type="transmembrane region" description="Helical" evidence="1">
    <location>
        <begin position="390"/>
        <end position="409"/>
    </location>
</feature>
<feature type="transmembrane region" description="Helical" evidence="1">
    <location>
        <begin position="206"/>
        <end position="222"/>
    </location>
</feature>
<reference evidence="2 3" key="1">
    <citation type="submission" date="2014-11" db="EMBL/GenBank/DDBJ databases">
        <title>Genome sequence of Flavihumibacter solisilvae 3-3.</title>
        <authorList>
            <person name="Zhou G."/>
            <person name="Li M."/>
            <person name="Wang G."/>
        </authorList>
    </citation>
    <scope>NUCLEOTIDE SEQUENCE [LARGE SCALE GENOMIC DNA]</scope>
    <source>
        <strain evidence="2 3">3-3</strain>
    </source>
</reference>
<feature type="transmembrane region" description="Helical" evidence="1">
    <location>
        <begin position="61"/>
        <end position="83"/>
    </location>
</feature>
<feature type="transmembrane region" description="Helical" evidence="1">
    <location>
        <begin position="446"/>
        <end position="464"/>
    </location>
</feature>
<feature type="transmembrane region" description="Helical" evidence="1">
    <location>
        <begin position="357"/>
        <end position="378"/>
    </location>
</feature>
<keyword evidence="1" id="KW-1133">Transmembrane helix</keyword>
<name>A0A0C1ILU7_9BACT</name>
<feature type="transmembrane region" description="Helical" evidence="1">
    <location>
        <begin position="242"/>
        <end position="263"/>
    </location>
</feature>
<dbReference type="Proteomes" id="UP000031408">
    <property type="component" value="Unassembled WGS sequence"/>
</dbReference>
<organism evidence="2 3">
    <name type="scientific">Flavihumibacter solisilvae</name>
    <dbReference type="NCBI Taxonomy" id="1349421"/>
    <lineage>
        <taxon>Bacteria</taxon>
        <taxon>Pseudomonadati</taxon>
        <taxon>Bacteroidota</taxon>
        <taxon>Chitinophagia</taxon>
        <taxon>Chitinophagales</taxon>
        <taxon>Chitinophagaceae</taxon>
        <taxon>Flavihumibacter</taxon>
    </lineage>
</organism>
<gene>
    <name evidence="2" type="ORF">OI18_07975</name>
</gene>
<proteinExistence type="predicted"/>
<evidence type="ECO:0000256" key="1">
    <source>
        <dbReference type="SAM" id="Phobius"/>
    </source>
</evidence>
<dbReference type="EMBL" id="JSVC01000008">
    <property type="protein sequence ID" value="KIC95225.1"/>
    <property type="molecule type" value="Genomic_DNA"/>
</dbReference>
<feature type="transmembrane region" description="Helical" evidence="1">
    <location>
        <begin position="95"/>
        <end position="117"/>
    </location>
</feature>
<feature type="transmembrane region" description="Helical" evidence="1">
    <location>
        <begin position="326"/>
        <end position="345"/>
    </location>
</feature>
<dbReference type="AlphaFoldDB" id="A0A0C1ILU7"/>
<evidence type="ECO:0000313" key="3">
    <source>
        <dbReference type="Proteomes" id="UP000031408"/>
    </source>
</evidence>
<protein>
    <submittedName>
        <fullName evidence="2">Uncharacterized protein</fullName>
    </submittedName>
</protein>
<feature type="transmembrane region" description="Helical" evidence="1">
    <location>
        <begin position="170"/>
        <end position="194"/>
    </location>
</feature>
<keyword evidence="1" id="KW-0472">Membrane</keyword>
<sequence length="563" mass="63342">MNKISAVLYRLALLPSSVYERLGINTAQLSLILRYKLIMDDRYPNSFQQARSASRKKNISNATFGTMIMAFLMGLIYIVFFITGRDLLTHLTFFFSAYLFMLASMLISDFTSVLIDVRDNQIILPAPVNDRTVVTAKLLHIMVHLSRLVIPMCLPSLVMVFIQYGAWDSIAFLLLIVLASVLSIFLINSLYLLVLKFTTPSKFKSFIAWFQIGFAVLLYMSYQLVPRIADMEVFQQFSITEVPYAVLLPSYWFAGAQLFLTGIDMLHTWYWFLLTVGTTVFSTILVIRWLAPAFNSKLSLISGSGGDADSGQVAVISRRRKGIGDWYASIFTTAPLEKAAFLFSWKWTARSREFKLRVYPTMGYVAVWMGLTIFRKIGNVATDDPSVQNLSAFIALLYFSAFVLINAIFQVNYSEQYRAAWIFFSAPVEKPGPIITGSYKSMLCKFYLPAAIILAVFGMAWYGPGVIPNLLLGLSNELVICSLLVTLGKKKLPASLPSANKVRSGAFLRGFFILLISGTVAGIHFLLHRFTAVVLLLFVLSVIANWLLLNQLRETKWAEVKVE</sequence>